<evidence type="ECO:0000256" key="1">
    <source>
        <dbReference type="ARBA" id="ARBA00004141"/>
    </source>
</evidence>
<feature type="transmembrane region" description="Helical" evidence="9">
    <location>
        <begin position="123"/>
        <end position="144"/>
    </location>
</feature>
<evidence type="ECO:0000256" key="5">
    <source>
        <dbReference type="ARBA" id="ARBA00022919"/>
    </source>
</evidence>
<evidence type="ECO:0000256" key="4">
    <source>
        <dbReference type="ARBA" id="ARBA00022692"/>
    </source>
</evidence>
<dbReference type="Pfam" id="PF00536">
    <property type="entry name" value="SAM_1"/>
    <property type="match status" value="1"/>
</dbReference>
<evidence type="ECO:0000259" key="10">
    <source>
        <dbReference type="PROSITE" id="PS50105"/>
    </source>
</evidence>
<dbReference type="EMBL" id="KB293696">
    <property type="protein sequence ID" value="ELU15615.1"/>
    <property type="molecule type" value="Genomic_DNA"/>
</dbReference>
<feature type="transmembrane region" description="Helical" evidence="9">
    <location>
        <begin position="293"/>
        <end position="310"/>
    </location>
</feature>
<dbReference type="OrthoDB" id="422827at2759"/>
<dbReference type="InterPro" id="IPR025749">
    <property type="entry name" value="Sphingomyelin_synth-like_dom"/>
</dbReference>
<keyword evidence="5" id="KW-0746">Sphingolipid metabolism</keyword>
<dbReference type="EMBL" id="AMQN01017952">
    <property type="status" value="NOT_ANNOTATED_CDS"/>
    <property type="molecule type" value="Genomic_DNA"/>
</dbReference>
<accession>R7VIR9</accession>
<evidence type="ECO:0000256" key="9">
    <source>
        <dbReference type="SAM" id="Phobius"/>
    </source>
</evidence>
<feature type="transmembrane region" description="Helical" evidence="9">
    <location>
        <begin position="267"/>
        <end position="286"/>
    </location>
</feature>
<dbReference type="GO" id="GO:0005789">
    <property type="term" value="C:endoplasmic reticulum membrane"/>
    <property type="evidence" value="ECO:0007669"/>
    <property type="project" value="TreeGrafter"/>
</dbReference>
<evidence type="ECO:0000256" key="7">
    <source>
        <dbReference type="ARBA" id="ARBA00023098"/>
    </source>
</evidence>
<evidence type="ECO:0000313" key="11">
    <source>
        <dbReference type="EMBL" id="ELU15615.1"/>
    </source>
</evidence>
<dbReference type="Pfam" id="PF14360">
    <property type="entry name" value="PAP2_C"/>
    <property type="match status" value="1"/>
</dbReference>
<evidence type="ECO:0000256" key="8">
    <source>
        <dbReference type="ARBA" id="ARBA00023136"/>
    </source>
</evidence>
<dbReference type="HOGENOM" id="CLU_027104_1_1_1"/>
<dbReference type="STRING" id="283909.R7VIR9"/>
<dbReference type="SUPFAM" id="SSF47769">
    <property type="entry name" value="SAM/Pointed domain"/>
    <property type="match status" value="1"/>
</dbReference>
<evidence type="ECO:0000256" key="2">
    <source>
        <dbReference type="ARBA" id="ARBA00005441"/>
    </source>
</evidence>
<dbReference type="SMART" id="SM00454">
    <property type="entry name" value="SAM"/>
    <property type="match status" value="1"/>
</dbReference>
<keyword evidence="13" id="KW-1185">Reference proteome</keyword>
<gene>
    <name evidence="11" type="ORF">CAPTEDRAFT_148915</name>
</gene>
<dbReference type="OMA" id="FSYFEAE"/>
<dbReference type="PANTHER" id="PTHR21290:SF25">
    <property type="entry name" value="SPHINGOMYELIN SYNTHASE-RELATED PROTEIN 1"/>
    <property type="match status" value="1"/>
</dbReference>
<dbReference type="Proteomes" id="UP000014760">
    <property type="component" value="Unassembled WGS sequence"/>
</dbReference>
<keyword evidence="8 9" id="KW-0472">Membrane</keyword>
<feature type="domain" description="SAM" evidence="10">
    <location>
        <begin position="6"/>
        <end position="71"/>
    </location>
</feature>
<sequence>MTVPQWSVAEVRIWLGNRGMGQFSETLCVQHKVDGQVLLSLTETDVREMIGTSCLGDVKRLTLAVKELQLATPTPYDHIRSSNGSSPAKAVYARFDSEGSTLSDDALTHKRISRRLEPEYSKLFLSYCYMFSVFLITAFVMVIVHDRVPDMEKYPPLPDIVLDNLPYIPWAFDACEAAGVVLVLIWTVTMFFHKHRFIVLRRMFSLAGTVFLLRCFTMLITSLSVPGAHLQCSPKNYDSLWSKLQRAIAISKGFGMSLQGVRTCGDYMFSGHTVVVTLLNFFITEYTPRRMHWLHTLTWVINIFAVFFILAAHEHYSIDVFVAFYITSRLFLYYHSLANNRVLHQGDRRTRIWFPMFSFFESTIDGIIPNEYEWPLSLPWRSAAKSD</sequence>
<evidence type="ECO:0000313" key="12">
    <source>
        <dbReference type="EnsemblMetazoa" id="CapteP148915"/>
    </source>
</evidence>
<evidence type="ECO:0000256" key="6">
    <source>
        <dbReference type="ARBA" id="ARBA00022989"/>
    </source>
</evidence>
<reference evidence="13" key="1">
    <citation type="submission" date="2012-12" db="EMBL/GenBank/DDBJ databases">
        <authorList>
            <person name="Hellsten U."/>
            <person name="Grimwood J."/>
            <person name="Chapman J.A."/>
            <person name="Shapiro H."/>
            <person name="Aerts A."/>
            <person name="Otillar R.P."/>
            <person name="Terry A.Y."/>
            <person name="Boore J.L."/>
            <person name="Simakov O."/>
            <person name="Marletaz F."/>
            <person name="Cho S.-J."/>
            <person name="Edsinger-Gonzales E."/>
            <person name="Havlak P."/>
            <person name="Kuo D.-H."/>
            <person name="Larsson T."/>
            <person name="Lv J."/>
            <person name="Arendt D."/>
            <person name="Savage R."/>
            <person name="Osoegawa K."/>
            <person name="de Jong P."/>
            <person name="Lindberg D.R."/>
            <person name="Seaver E.C."/>
            <person name="Weisblat D.A."/>
            <person name="Putnam N.H."/>
            <person name="Grigoriev I.V."/>
            <person name="Rokhsar D.S."/>
        </authorList>
    </citation>
    <scope>NUCLEOTIDE SEQUENCE</scope>
    <source>
        <strain evidence="13">I ESC-2004</strain>
    </source>
</reference>
<reference evidence="11 13" key="2">
    <citation type="journal article" date="2013" name="Nature">
        <title>Insights into bilaterian evolution from three spiralian genomes.</title>
        <authorList>
            <person name="Simakov O."/>
            <person name="Marletaz F."/>
            <person name="Cho S.J."/>
            <person name="Edsinger-Gonzales E."/>
            <person name="Havlak P."/>
            <person name="Hellsten U."/>
            <person name="Kuo D.H."/>
            <person name="Larsson T."/>
            <person name="Lv J."/>
            <person name="Arendt D."/>
            <person name="Savage R."/>
            <person name="Osoegawa K."/>
            <person name="de Jong P."/>
            <person name="Grimwood J."/>
            <person name="Chapman J.A."/>
            <person name="Shapiro H."/>
            <person name="Aerts A."/>
            <person name="Otillar R.P."/>
            <person name="Terry A.Y."/>
            <person name="Boore J.L."/>
            <person name="Grigoriev I.V."/>
            <person name="Lindberg D.R."/>
            <person name="Seaver E.C."/>
            <person name="Weisblat D.A."/>
            <person name="Putnam N.H."/>
            <person name="Rokhsar D.S."/>
        </authorList>
    </citation>
    <scope>NUCLEOTIDE SEQUENCE</scope>
    <source>
        <strain evidence="11 13">I ESC-2004</strain>
    </source>
</reference>
<keyword evidence="6 9" id="KW-1133">Transmembrane helix</keyword>
<comment type="subcellular location">
    <subcellularLocation>
        <location evidence="1">Membrane</location>
        <topology evidence="1">Multi-pass membrane protein</topology>
    </subcellularLocation>
</comment>
<dbReference type="PANTHER" id="PTHR21290">
    <property type="entry name" value="SPHINGOMYELIN SYNTHETASE"/>
    <property type="match status" value="1"/>
</dbReference>
<proteinExistence type="inferred from homology"/>
<dbReference type="PROSITE" id="PS50105">
    <property type="entry name" value="SAM_DOMAIN"/>
    <property type="match status" value="1"/>
</dbReference>
<evidence type="ECO:0000256" key="3">
    <source>
        <dbReference type="ARBA" id="ARBA00022679"/>
    </source>
</evidence>
<dbReference type="InterPro" id="IPR045221">
    <property type="entry name" value="Sphingomyelin_synth-like"/>
</dbReference>
<dbReference type="EnsemblMetazoa" id="CapteT148915">
    <property type="protein sequence ID" value="CapteP148915"/>
    <property type="gene ID" value="CapteG148915"/>
</dbReference>
<keyword evidence="3" id="KW-0808">Transferase</keyword>
<dbReference type="GO" id="GO:0000139">
    <property type="term" value="C:Golgi membrane"/>
    <property type="evidence" value="ECO:0007669"/>
    <property type="project" value="TreeGrafter"/>
</dbReference>
<keyword evidence="4 9" id="KW-0812">Transmembrane</keyword>
<dbReference type="FunCoup" id="R7VIR9">
    <property type="interactions" value="662"/>
</dbReference>
<reference evidence="12" key="3">
    <citation type="submission" date="2015-06" db="UniProtKB">
        <authorList>
            <consortium name="EnsemblMetazoa"/>
        </authorList>
    </citation>
    <scope>IDENTIFICATION</scope>
</reference>
<dbReference type="Gene3D" id="1.10.150.50">
    <property type="entry name" value="Transcription Factor, Ets-1"/>
    <property type="match status" value="1"/>
</dbReference>
<feature type="transmembrane region" description="Helical" evidence="9">
    <location>
        <begin position="316"/>
        <end position="334"/>
    </location>
</feature>
<evidence type="ECO:0000313" key="13">
    <source>
        <dbReference type="Proteomes" id="UP000014760"/>
    </source>
</evidence>
<protein>
    <recommendedName>
        <fullName evidence="10">SAM domain-containing protein</fullName>
    </recommendedName>
</protein>
<dbReference type="GO" id="GO:0046513">
    <property type="term" value="P:ceramide biosynthetic process"/>
    <property type="evidence" value="ECO:0007669"/>
    <property type="project" value="TreeGrafter"/>
</dbReference>
<organism evidence="11">
    <name type="scientific">Capitella teleta</name>
    <name type="common">Polychaete worm</name>
    <dbReference type="NCBI Taxonomy" id="283909"/>
    <lineage>
        <taxon>Eukaryota</taxon>
        <taxon>Metazoa</taxon>
        <taxon>Spiralia</taxon>
        <taxon>Lophotrochozoa</taxon>
        <taxon>Annelida</taxon>
        <taxon>Polychaeta</taxon>
        <taxon>Sedentaria</taxon>
        <taxon>Scolecida</taxon>
        <taxon>Capitellidae</taxon>
        <taxon>Capitella</taxon>
    </lineage>
</organism>
<dbReference type="InterPro" id="IPR001660">
    <property type="entry name" value="SAM"/>
</dbReference>
<dbReference type="InterPro" id="IPR013761">
    <property type="entry name" value="SAM/pointed_sf"/>
</dbReference>
<keyword evidence="7" id="KW-0443">Lipid metabolism</keyword>
<feature type="transmembrane region" description="Helical" evidence="9">
    <location>
        <begin position="204"/>
        <end position="225"/>
    </location>
</feature>
<dbReference type="GO" id="GO:0047493">
    <property type="term" value="F:ceramide cholinephosphotransferase activity"/>
    <property type="evidence" value="ECO:0007669"/>
    <property type="project" value="TreeGrafter"/>
</dbReference>
<dbReference type="GO" id="GO:0005886">
    <property type="term" value="C:plasma membrane"/>
    <property type="evidence" value="ECO:0007669"/>
    <property type="project" value="TreeGrafter"/>
</dbReference>
<name>R7VIR9_CAPTE</name>
<dbReference type="AlphaFoldDB" id="R7VIR9"/>
<dbReference type="GO" id="GO:0033188">
    <property type="term" value="F:sphingomyelin synthase activity"/>
    <property type="evidence" value="ECO:0007669"/>
    <property type="project" value="TreeGrafter"/>
</dbReference>
<comment type="similarity">
    <text evidence="2">Belongs to the sphingomyelin synthase family.</text>
</comment>
<feature type="transmembrane region" description="Helical" evidence="9">
    <location>
        <begin position="167"/>
        <end position="192"/>
    </location>
</feature>